<evidence type="ECO:0000256" key="7">
    <source>
        <dbReference type="SAM" id="MobiDB-lite"/>
    </source>
</evidence>
<accession>A1ATD3</accession>
<dbReference type="Proteomes" id="UP000006732">
    <property type="component" value="Chromosome"/>
</dbReference>
<evidence type="ECO:0000313" key="9">
    <source>
        <dbReference type="EMBL" id="ABL00604.1"/>
    </source>
</evidence>
<dbReference type="eggNOG" id="COG2205">
    <property type="taxonomic scope" value="Bacteria"/>
</dbReference>
<evidence type="ECO:0000259" key="8">
    <source>
        <dbReference type="PROSITE" id="PS50109"/>
    </source>
</evidence>
<feature type="domain" description="Histidine kinase" evidence="8">
    <location>
        <begin position="179"/>
        <end position="388"/>
    </location>
</feature>
<dbReference type="KEGG" id="ppd:Ppro_3006"/>
<dbReference type="InterPro" id="IPR036890">
    <property type="entry name" value="HATPase_C_sf"/>
</dbReference>
<dbReference type="EMBL" id="CP000482">
    <property type="protein sequence ID" value="ABL00604.1"/>
    <property type="molecule type" value="Genomic_DNA"/>
</dbReference>
<dbReference type="EC" id="2.7.13.3" evidence="2"/>
<dbReference type="SUPFAM" id="SSF55874">
    <property type="entry name" value="ATPase domain of HSP90 chaperone/DNA topoisomerase II/histidine kinase"/>
    <property type="match status" value="1"/>
</dbReference>
<evidence type="ECO:0000256" key="5">
    <source>
        <dbReference type="ARBA" id="ARBA00022777"/>
    </source>
</evidence>
<dbReference type="Pfam" id="PF02518">
    <property type="entry name" value="HATPase_c"/>
    <property type="match status" value="1"/>
</dbReference>
<evidence type="ECO:0000313" key="10">
    <source>
        <dbReference type="Proteomes" id="UP000006732"/>
    </source>
</evidence>
<evidence type="ECO:0000256" key="3">
    <source>
        <dbReference type="ARBA" id="ARBA00022679"/>
    </source>
</evidence>
<dbReference type="InterPro" id="IPR005467">
    <property type="entry name" value="His_kinase_dom"/>
</dbReference>
<dbReference type="AlphaFoldDB" id="A1ATD3"/>
<keyword evidence="6" id="KW-0067">ATP-binding</keyword>
<feature type="region of interest" description="Disordered" evidence="7">
    <location>
        <begin position="1"/>
        <end position="22"/>
    </location>
</feature>
<dbReference type="Gene3D" id="3.30.565.10">
    <property type="entry name" value="Histidine kinase-like ATPase, C-terminal domain"/>
    <property type="match status" value="1"/>
</dbReference>
<dbReference type="InterPro" id="IPR003594">
    <property type="entry name" value="HATPase_dom"/>
</dbReference>
<dbReference type="SMART" id="SM00387">
    <property type="entry name" value="HATPase_c"/>
    <property type="match status" value="1"/>
</dbReference>
<proteinExistence type="predicted"/>
<keyword evidence="5 9" id="KW-0418">Kinase</keyword>
<keyword evidence="4" id="KW-0547">Nucleotide-binding</keyword>
<organism evidence="9 10">
    <name type="scientific">Pelobacter propionicus (strain DSM 2379 / NBRC 103807 / OttBd1)</name>
    <dbReference type="NCBI Taxonomy" id="338966"/>
    <lineage>
        <taxon>Bacteria</taxon>
        <taxon>Pseudomonadati</taxon>
        <taxon>Thermodesulfobacteriota</taxon>
        <taxon>Desulfuromonadia</taxon>
        <taxon>Desulfuromonadales</taxon>
        <taxon>Desulfuromonadaceae</taxon>
        <taxon>Pelobacter</taxon>
    </lineage>
</organism>
<gene>
    <name evidence="9" type="ordered locus">Ppro_3006</name>
</gene>
<comment type="catalytic activity">
    <reaction evidence="1">
        <text>ATP + protein L-histidine = ADP + protein N-phospho-L-histidine.</text>
        <dbReference type="EC" id="2.7.13.3"/>
    </reaction>
</comment>
<keyword evidence="10" id="KW-1185">Reference proteome</keyword>
<dbReference type="GO" id="GO:0005524">
    <property type="term" value="F:ATP binding"/>
    <property type="evidence" value="ECO:0007669"/>
    <property type="project" value="UniProtKB-KW"/>
</dbReference>
<dbReference type="HOGENOM" id="CLU_049578_0_0_7"/>
<dbReference type="Gene3D" id="3.30.450.20">
    <property type="entry name" value="PAS domain"/>
    <property type="match status" value="1"/>
</dbReference>
<evidence type="ECO:0000256" key="4">
    <source>
        <dbReference type="ARBA" id="ARBA00022741"/>
    </source>
</evidence>
<dbReference type="GO" id="GO:0004673">
    <property type="term" value="F:protein histidine kinase activity"/>
    <property type="evidence" value="ECO:0007669"/>
    <property type="project" value="UniProtKB-EC"/>
</dbReference>
<evidence type="ECO:0000256" key="1">
    <source>
        <dbReference type="ARBA" id="ARBA00000085"/>
    </source>
</evidence>
<dbReference type="PANTHER" id="PTHR44936">
    <property type="entry name" value="SENSOR PROTEIN CREC"/>
    <property type="match status" value="1"/>
</dbReference>
<protein>
    <recommendedName>
        <fullName evidence="2">histidine kinase</fullName>
        <ecNumber evidence="2">2.7.13.3</ecNumber>
    </recommendedName>
</protein>
<dbReference type="PANTHER" id="PTHR44936:SF10">
    <property type="entry name" value="SENSOR PROTEIN RSTB"/>
    <property type="match status" value="1"/>
</dbReference>
<dbReference type="STRING" id="338966.Ppro_3006"/>
<dbReference type="InterPro" id="IPR050980">
    <property type="entry name" value="2C_sensor_his_kinase"/>
</dbReference>
<dbReference type="PROSITE" id="PS50109">
    <property type="entry name" value="HIS_KIN"/>
    <property type="match status" value="1"/>
</dbReference>
<name>A1ATD3_PELPD</name>
<reference evidence="9 10" key="1">
    <citation type="submission" date="2006-10" db="EMBL/GenBank/DDBJ databases">
        <title>Complete sequence of chromosome of Pelobacter propionicus DSM 2379.</title>
        <authorList>
            <consortium name="US DOE Joint Genome Institute"/>
            <person name="Copeland A."/>
            <person name="Lucas S."/>
            <person name="Lapidus A."/>
            <person name="Barry K."/>
            <person name="Detter J.C."/>
            <person name="Glavina del Rio T."/>
            <person name="Hammon N."/>
            <person name="Israni S."/>
            <person name="Dalin E."/>
            <person name="Tice H."/>
            <person name="Pitluck S."/>
            <person name="Saunders E."/>
            <person name="Brettin T."/>
            <person name="Bruce D."/>
            <person name="Han C."/>
            <person name="Tapia R."/>
            <person name="Schmutz J."/>
            <person name="Larimer F."/>
            <person name="Land M."/>
            <person name="Hauser L."/>
            <person name="Kyrpides N."/>
            <person name="Kim E."/>
            <person name="Lovley D."/>
            <person name="Richardson P."/>
        </authorList>
    </citation>
    <scope>NUCLEOTIDE SEQUENCE [LARGE SCALE GENOMIC DNA]</scope>
    <source>
        <strain evidence="10">DSM 2379 / NBRC 103807 / OttBd1</strain>
    </source>
</reference>
<keyword evidence="3 9" id="KW-0808">Transferase</keyword>
<dbReference type="RefSeq" id="WP_011736839.1">
    <property type="nucleotide sequence ID" value="NC_008609.1"/>
</dbReference>
<evidence type="ECO:0000256" key="2">
    <source>
        <dbReference type="ARBA" id="ARBA00012438"/>
    </source>
</evidence>
<sequence>MAGTQDSPQLPPSGSWFAPAERAPEKQVRSMADCCLHNPITQIILDSVEGYVLVLNEQRQILAANPETLRALDIKEPQSIMGMRPGEAFHCVHSQDAPGGCGTSRCCTTCGAAIAILASQASNEPCSRECLMTVSRGDRLEAHEFSVRATPLRLEDSCLTIFVLHDINAEKRRDVLEMVFLHDLSNVITGLQGWSELLLRRPQDASLIAQNIVSISERINQEIQTQRLILQAEQGELKVTLEPTTNTDILEGVRSLFTGYPPDMAYRLHIEATETASCLLTSPPLLTRILANMVKNALEATSLGDHVRLWYESRDQRPCFVVHNPGMIPDEIALQIFKRSFSTREGPGRGMGTYSMKLFGEQALGGEVGFTTDETTGTSFFIMLPADTIQLLMP</sequence>
<evidence type="ECO:0000256" key="6">
    <source>
        <dbReference type="ARBA" id="ARBA00022840"/>
    </source>
</evidence>